<dbReference type="GO" id="GO:0009338">
    <property type="term" value="C:exodeoxyribonuclease V complex"/>
    <property type="evidence" value="ECO:0007669"/>
    <property type="project" value="TreeGrafter"/>
</dbReference>
<keyword evidence="3" id="KW-0413">Isomerase</keyword>
<keyword evidence="3" id="KW-0238">DNA-binding</keyword>
<dbReference type="Gene3D" id="2.30.30.940">
    <property type="match status" value="1"/>
</dbReference>
<comment type="catalytic activity">
    <reaction evidence="3">
        <text>ATP + H2O = ADP + phosphate + H(+)</text>
        <dbReference type="Rhea" id="RHEA:13065"/>
        <dbReference type="ChEBI" id="CHEBI:15377"/>
        <dbReference type="ChEBI" id="CHEBI:15378"/>
        <dbReference type="ChEBI" id="CHEBI:30616"/>
        <dbReference type="ChEBI" id="CHEBI:43474"/>
        <dbReference type="ChEBI" id="CHEBI:456216"/>
        <dbReference type="EC" id="5.6.2.3"/>
    </reaction>
</comment>
<dbReference type="AlphaFoldDB" id="A0A0R1V2S3"/>
<keyword evidence="6" id="KW-1185">Reference proteome</keyword>
<dbReference type="PANTHER" id="PTHR43788:SF6">
    <property type="entry name" value="DNA HELICASE B"/>
    <property type="match status" value="1"/>
</dbReference>
<dbReference type="SMART" id="SM00382">
    <property type="entry name" value="AAA"/>
    <property type="match status" value="1"/>
</dbReference>
<dbReference type="HAMAP" id="MF_01488">
    <property type="entry name" value="RecD2"/>
    <property type="match status" value="1"/>
</dbReference>
<dbReference type="GO" id="GO:0016887">
    <property type="term" value="F:ATP hydrolysis activity"/>
    <property type="evidence" value="ECO:0007669"/>
    <property type="project" value="RHEA"/>
</dbReference>
<feature type="domain" description="AAA+ ATPase" evidence="4">
    <location>
        <begin position="361"/>
        <end position="557"/>
    </location>
</feature>
<dbReference type="GO" id="GO:0005524">
    <property type="term" value="F:ATP binding"/>
    <property type="evidence" value="ECO:0007669"/>
    <property type="project" value="UniProtKB-UniRule"/>
</dbReference>
<evidence type="ECO:0000256" key="2">
    <source>
        <dbReference type="ARBA" id="ARBA00022840"/>
    </source>
</evidence>
<dbReference type="PANTHER" id="PTHR43788">
    <property type="entry name" value="DNA2/NAM7 HELICASE FAMILY MEMBER"/>
    <property type="match status" value="1"/>
</dbReference>
<evidence type="ECO:0000259" key="4">
    <source>
        <dbReference type="SMART" id="SM00382"/>
    </source>
</evidence>
<evidence type="ECO:0000256" key="3">
    <source>
        <dbReference type="HAMAP-Rule" id="MF_01488"/>
    </source>
</evidence>
<sequence>MIKGEQQELFQPDANQTESYISGKVDAVFFESPETFYKVIQVKLNAQNISWTDNEIVVTGNFAELNENENYRFSGKLVEHPKYGKQFQAFNYQSETPTSKEGLITYLSGKSFSGIGQKTAAKIVNHLGINAIPQILKDAGCLRGLGLSQKQQQMLLETLQANNGTQQIIVELNSFGFGSQLATTIFNKYHEKTLAVIHEDPYRLVREIPGIGFKRADQIAEKLGFAADSPLRIKAGLFQGIFDICHEQGNTFTNTKQLLQQTLFLLTDSRRVQLEPQLLAQQLVALADEGKIVGEQHRIYLRKYYEAEWRIAQSLKNLQAESVELPADFESQWPVLLKAAETQLGINYGQDQIAAIKGAIAAPVYLLTGGPGTGKTTIINGIVAIYAALHELSLDPNTYRDETFPIILAAPTGRAAKKMNETTGLPAGTIHRLLGLNGNNDDEERAEQRQLEGKLLIVDEMSMVDTELLDLLLAAIPHKMQVILVGDKDQLPSVGPGRTFADLLESKCLAQSQLQTIYRQGDESTIITLAHAVKNGQLPADLQLNRSDRSFIACKASQIEEVVKQVVLKAHARGFKTKDIQILAPMYRGVAGIDKLNVMLQNILNPLKPEQKQLEFGKQVFRIGDKVLHLVNSPEDNVFNGDLGQVVGITTAKENKDHQESLTVDFDNNEVEFKRKDWYKLKLAYCMSIHKAQGSEFKLVILPLVHQYMRMLNRNLLYTAITRAKDFLILLGELPAYQASVAQIAVDRETTLLARIREVFDQAGVSEPPHHQTVPEDKQVKLATIKAQPAEKQEQQPRLTLELITTGQIDPLIGMGNIRPADFM</sequence>
<evidence type="ECO:0000313" key="6">
    <source>
        <dbReference type="Proteomes" id="UP000051166"/>
    </source>
</evidence>
<organism evidence="5 6">
    <name type="scientific">Liquorilactobacillus satsumensis DSM 16230 = JCM 12392</name>
    <dbReference type="NCBI Taxonomy" id="1423801"/>
    <lineage>
        <taxon>Bacteria</taxon>
        <taxon>Bacillati</taxon>
        <taxon>Bacillota</taxon>
        <taxon>Bacilli</taxon>
        <taxon>Lactobacillales</taxon>
        <taxon>Lactobacillaceae</taxon>
        <taxon>Liquorilactobacillus</taxon>
    </lineage>
</organism>
<comment type="function">
    <text evidence="3">DNA-dependent ATPase and ATP-dependent 5'-3' DNA helicase. Has no activity on blunt DNA or DNA with 3'-overhangs, requires at least 10 bases of 5'-ssDNA for helicase activity.</text>
</comment>
<dbReference type="Pfam" id="PF14490">
    <property type="entry name" value="HHH_RecD2"/>
    <property type="match status" value="1"/>
</dbReference>
<dbReference type="EC" id="5.6.2.3" evidence="3"/>
<dbReference type="Pfam" id="PF13538">
    <property type="entry name" value="UvrD_C_2"/>
    <property type="match status" value="1"/>
</dbReference>
<evidence type="ECO:0000313" key="5">
    <source>
        <dbReference type="EMBL" id="KRL99937.1"/>
    </source>
</evidence>
<dbReference type="Pfam" id="PF23139">
    <property type="entry name" value="OB_YrrC"/>
    <property type="match status" value="1"/>
</dbReference>
<evidence type="ECO:0000256" key="1">
    <source>
        <dbReference type="ARBA" id="ARBA00022741"/>
    </source>
</evidence>
<accession>A0A0R1V2S3</accession>
<dbReference type="EMBL" id="AZFQ01000019">
    <property type="protein sequence ID" value="KRL99937.1"/>
    <property type="molecule type" value="Genomic_DNA"/>
</dbReference>
<keyword evidence="5" id="KW-0269">Exonuclease</keyword>
<dbReference type="InterPro" id="IPR029493">
    <property type="entry name" value="RecD2-like_HHH"/>
</dbReference>
<gene>
    <name evidence="3" type="primary">recD2</name>
    <name evidence="5" type="ORF">FD50_GL002474</name>
</gene>
<dbReference type="CDD" id="cd18809">
    <property type="entry name" value="SF1_C_RecD"/>
    <property type="match status" value="1"/>
</dbReference>
<keyword evidence="2 3" id="KW-0067">ATP-binding</keyword>
<dbReference type="Gene3D" id="1.10.10.2220">
    <property type="match status" value="1"/>
</dbReference>
<protein>
    <recommendedName>
        <fullName evidence="3">ATP-dependent RecD2 DNA helicase</fullName>
        <ecNumber evidence="3">5.6.2.3</ecNumber>
    </recommendedName>
    <alternativeName>
        <fullName evidence="3">DNA 5'-3' helicase subunit RecD2</fullName>
    </alternativeName>
</protein>
<dbReference type="Pfam" id="PF13245">
    <property type="entry name" value="AAA_19"/>
    <property type="match status" value="1"/>
</dbReference>
<dbReference type="InterPro" id="IPR055446">
    <property type="entry name" value="RecD2_N_OB"/>
</dbReference>
<reference evidence="5 6" key="1">
    <citation type="journal article" date="2015" name="Genome Announc.">
        <title>Expanding the biotechnology potential of lactobacilli through comparative genomics of 213 strains and associated genera.</title>
        <authorList>
            <person name="Sun Z."/>
            <person name="Harris H.M."/>
            <person name="McCann A."/>
            <person name="Guo C."/>
            <person name="Argimon S."/>
            <person name="Zhang W."/>
            <person name="Yang X."/>
            <person name="Jeffery I.B."/>
            <person name="Cooney J.C."/>
            <person name="Kagawa T.F."/>
            <person name="Liu W."/>
            <person name="Song Y."/>
            <person name="Salvetti E."/>
            <person name="Wrobel A."/>
            <person name="Rasinkangas P."/>
            <person name="Parkhill J."/>
            <person name="Rea M.C."/>
            <person name="O'Sullivan O."/>
            <person name="Ritari J."/>
            <person name="Douillard F.P."/>
            <person name="Paul Ross R."/>
            <person name="Yang R."/>
            <person name="Briner A.E."/>
            <person name="Felis G.E."/>
            <person name="de Vos W.M."/>
            <person name="Barrangou R."/>
            <person name="Klaenhammer T.R."/>
            <person name="Caufield P.W."/>
            <person name="Cui Y."/>
            <person name="Zhang H."/>
            <person name="O'Toole P.W."/>
        </authorList>
    </citation>
    <scope>NUCLEOTIDE SEQUENCE [LARGE SCALE GENOMIC DNA]</scope>
    <source>
        <strain evidence="5 6">DSM 16230</strain>
    </source>
</reference>
<dbReference type="GO" id="GO:0004527">
    <property type="term" value="F:exonuclease activity"/>
    <property type="evidence" value="ECO:0007669"/>
    <property type="project" value="UniProtKB-KW"/>
</dbReference>
<feature type="binding site" evidence="3">
    <location>
        <begin position="372"/>
        <end position="376"/>
    </location>
    <ligand>
        <name>ATP</name>
        <dbReference type="ChEBI" id="CHEBI:30616"/>
    </ligand>
</feature>
<dbReference type="InterPro" id="IPR041451">
    <property type="entry name" value="RecD2_SH13"/>
</dbReference>
<dbReference type="GO" id="GO:0006310">
    <property type="term" value="P:DNA recombination"/>
    <property type="evidence" value="ECO:0007669"/>
    <property type="project" value="InterPro"/>
</dbReference>
<dbReference type="GO" id="GO:0017116">
    <property type="term" value="F:single-stranded DNA helicase activity"/>
    <property type="evidence" value="ECO:0007669"/>
    <property type="project" value="TreeGrafter"/>
</dbReference>
<dbReference type="NCBIfam" id="TIGR01448">
    <property type="entry name" value="recD_rel"/>
    <property type="match status" value="1"/>
</dbReference>
<comment type="caution">
    <text evidence="5">The sequence shown here is derived from an EMBL/GenBank/DDBJ whole genome shotgun (WGS) entry which is preliminary data.</text>
</comment>
<proteinExistence type="inferred from homology"/>
<keyword evidence="5" id="KW-0540">Nuclease</keyword>
<dbReference type="Gene3D" id="3.40.50.300">
    <property type="entry name" value="P-loop containing nucleotide triphosphate hydrolases"/>
    <property type="match status" value="2"/>
</dbReference>
<dbReference type="Pfam" id="PF18335">
    <property type="entry name" value="SH3_13"/>
    <property type="match status" value="1"/>
</dbReference>
<dbReference type="InterPro" id="IPR027417">
    <property type="entry name" value="P-loop_NTPase"/>
</dbReference>
<dbReference type="SUPFAM" id="SSF52540">
    <property type="entry name" value="P-loop containing nucleoside triphosphate hydrolases"/>
    <property type="match status" value="2"/>
</dbReference>
<dbReference type="InterPro" id="IPR006345">
    <property type="entry name" value="RecD2"/>
</dbReference>
<keyword evidence="1 3" id="KW-0547">Nucleotide-binding</keyword>
<dbReference type="InterPro" id="IPR003593">
    <property type="entry name" value="AAA+_ATPase"/>
</dbReference>
<keyword evidence="3" id="KW-0378">Hydrolase</keyword>
<dbReference type="Proteomes" id="UP000051166">
    <property type="component" value="Unassembled WGS sequence"/>
</dbReference>
<dbReference type="GO" id="GO:0003677">
    <property type="term" value="F:DNA binding"/>
    <property type="evidence" value="ECO:0007669"/>
    <property type="project" value="UniProtKB-UniRule"/>
</dbReference>
<dbReference type="InterPro" id="IPR050534">
    <property type="entry name" value="Coronavir_polyprotein_1ab"/>
</dbReference>
<keyword evidence="3" id="KW-0347">Helicase</keyword>
<name>A0A0R1V2S3_9LACO</name>
<dbReference type="GO" id="GO:0043139">
    <property type="term" value="F:5'-3' DNA helicase activity"/>
    <property type="evidence" value="ECO:0007669"/>
    <property type="project" value="UniProtKB-UniRule"/>
</dbReference>
<dbReference type="PATRIC" id="fig|1423801.4.peg.2533"/>
<dbReference type="InterPro" id="IPR027785">
    <property type="entry name" value="UvrD-like_helicase_C"/>
</dbReference>
<dbReference type="STRING" id="1423801.FD50_GL002474"/>
<comment type="similarity">
    <text evidence="3">Belongs to the RecD family. RecD2 subfamily.</text>
</comment>
<dbReference type="CDD" id="cd17933">
    <property type="entry name" value="DEXSc_RecD-like"/>
    <property type="match status" value="1"/>
</dbReference>